<name>A0ABN8NY67_9CNID</name>
<organism evidence="4 5">
    <name type="scientific">Porites lobata</name>
    <dbReference type="NCBI Taxonomy" id="104759"/>
    <lineage>
        <taxon>Eukaryota</taxon>
        <taxon>Metazoa</taxon>
        <taxon>Cnidaria</taxon>
        <taxon>Anthozoa</taxon>
        <taxon>Hexacorallia</taxon>
        <taxon>Scleractinia</taxon>
        <taxon>Fungiina</taxon>
        <taxon>Poritidae</taxon>
        <taxon>Porites</taxon>
    </lineage>
</organism>
<feature type="domain" description="EF-hand" evidence="3">
    <location>
        <begin position="11"/>
        <end position="46"/>
    </location>
</feature>
<dbReference type="Proteomes" id="UP001159405">
    <property type="component" value="Unassembled WGS sequence"/>
</dbReference>
<gene>
    <name evidence="4" type="ORF">PLOB_00029557</name>
</gene>
<keyword evidence="1" id="KW-0106">Calcium</keyword>
<feature type="transmembrane region" description="Helical" evidence="2">
    <location>
        <begin position="131"/>
        <end position="150"/>
    </location>
</feature>
<keyword evidence="5" id="KW-1185">Reference proteome</keyword>
<protein>
    <recommendedName>
        <fullName evidence="3">EF-hand domain-containing protein</fullName>
    </recommendedName>
</protein>
<dbReference type="Gene3D" id="1.10.238.10">
    <property type="entry name" value="EF-hand"/>
    <property type="match status" value="2"/>
</dbReference>
<dbReference type="Gene3D" id="3.90.550.10">
    <property type="entry name" value="Spore Coat Polysaccharide Biosynthesis Protein SpsA, Chain A"/>
    <property type="match status" value="1"/>
</dbReference>
<dbReference type="InterPro" id="IPR018247">
    <property type="entry name" value="EF_Hand_1_Ca_BS"/>
</dbReference>
<keyword evidence="2" id="KW-0812">Transmembrane</keyword>
<dbReference type="PANTHER" id="PTHR12871">
    <property type="entry name" value="BETA-1,2-N-ACETYLGLUCOSAMINYLTRANSFERASE II"/>
    <property type="match status" value="1"/>
</dbReference>
<evidence type="ECO:0000256" key="2">
    <source>
        <dbReference type="SAM" id="Phobius"/>
    </source>
</evidence>
<dbReference type="SUPFAM" id="SSF47473">
    <property type="entry name" value="EF-hand"/>
    <property type="match status" value="1"/>
</dbReference>
<dbReference type="InterPro" id="IPR029044">
    <property type="entry name" value="Nucleotide-diphossugar_trans"/>
</dbReference>
<dbReference type="PROSITE" id="PS00018">
    <property type="entry name" value="EF_HAND_1"/>
    <property type="match status" value="1"/>
</dbReference>
<dbReference type="Pfam" id="PF05060">
    <property type="entry name" value="MGAT2"/>
    <property type="match status" value="1"/>
</dbReference>
<dbReference type="Pfam" id="PF13405">
    <property type="entry name" value="EF-hand_6"/>
    <property type="match status" value="1"/>
</dbReference>
<sequence>MSSMLKDDLGMSPEQAQACILMVDKDGCGQVSFDEFSLWLRTSKGFDDVDKKSRFYVIQEAVKLFKKFDKDDSDTIDREEFKELMASLNACDESQLDSARQSLDTSGDGRTNMSLTLLLRRAFRVRSFKRTLIFLVVILVQVWLAIPVFFGQRGSKWPQEFKVVFPENFEAPFVPLVIFSSYRPQYLERTLESIASSGSIVPSTPCLFILHHTKASSMDDINETYKVLGKITFCRKLVWTFGNEKEERTPEVLKAHWWNTMKKVFDEQDAFQLKHNETFTGDVLFFEDDVVVAPDFMEVMWFSLLVKNSVPNIHFSTLQGIGEENLVDHQPDAFVVSQVPLVQSIGYAFNSSIWEYIKTFQQDAMGHAEKDWPLYLGLMLLYNRNATVFKIVSPTISRIWHVGDNDLGSTGDPEKNSEYKPDMLPPWKRAREQRYLNRHKANILPGVRDMHGRLCHPCEMELQTYKFSLGSYSCRCLCPTSNIQKYINWQMAAFSSNVQPGMRCTLVSHLMTMVLLVFVGMFLFGYLMSLR</sequence>
<keyword evidence="2" id="KW-0472">Membrane</keyword>
<dbReference type="InterPro" id="IPR011992">
    <property type="entry name" value="EF-hand-dom_pair"/>
</dbReference>
<dbReference type="CDD" id="cd00051">
    <property type="entry name" value="EFh"/>
    <property type="match status" value="1"/>
</dbReference>
<dbReference type="EMBL" id="CALNXK010000037">
    <property type="protein sequence ID" value="CAH3122824.1"/>
    <property type="molecule type" value="Genomic_DNA"/>
</dbReference>
<dbReference type="InterPro" id="IPR002048">
    <property type="entry name" value="EF_hand_dom"/>
</dbReference>
<feature type="transmembrane region" description="Helical" evidence="2">
    <location>
        <begin position="506"/>
        <end position="527"/>
    </location>
</feature>
<dbReference type="SMART" id="SM00054">
    <property type="entry name" value="EFh"/>
    <property type="match status" value="2"/>
</dbReference>
<evidence type="ECO:0000313" key="4">
    <source>
        <dbReference type="EMBL" id="CAH3122824.1"/>
    </source>
</evidence>
<proteinExistence type="predicted"/>
<evidence type="ECO:0000256" key="1">
    <source>
        <dbReference type="ARBA" id="ARBA00022837"/>
    </source>
</evidence>
<dbReference type="InterPro" id="IPR007754">
    <property type="entry name" value="GlcNAc_II"/>
</dbReference>
<feature type="domain" description="EF-hand" evidence="3">
    <location>
        <begin position="56"/>
        <end position="91"/>
    </location>
</feature>
<keyword evidence="2" id="KW-1133">Transmembrane helix</keyword>
<reference evidence="4 5" key="1">
    <citation type="submission" date="2022-05" db="EMBL/GenBank/DDBJ databases">
        <authorList>
            <consortium name="Genoscope - CEA"/>
            <person name="William W."/>
        </authorList>
    </citation>
    <scope>NUCLEOTIDE SEQUENCE [LARGE SCALE GENOMIC DNA]</scope>
</reference>
<evidence type="ECO:0000259" key="3">
    <source>
        <dbReference type="PROSITE" id="PS50222"/>
    </source>
</evidence>
<evidence type="ECO:0000313" key="5">
    <source>
        <dbReference type="Proteomes" id="UP001159405"/>
    </source>
</evidence>
<comment type="caution">
    <text evidence="4">The sequence shown here is derived from an EMBL/GenBank/DDBJ whole genome shotgun (WGS) entry which is preliminary data.</text>
</comment>
<dbReference type="PANTHER" id="PTHR12871:SF4">
    <property type="entry name" value="ALPHA-1,6-MANNOSYL-GLYCOPROTEIN 2-BETA-N-ACETYLGLUCOSAMINYLTRANSFERASE"/>
    <property type="match status" value="1"/>
</dbReference>
<dbReference type="PROSITE" id="PS50222">
    <property type="entry name" value="EF_HAND_2"/>
    <property type="match status" value="2"/>
</dbReference>
<accession>A0ABN8NY67</accession>